<dbReference type="PANTHER" id="PTHR30204">
    <property type="entry name" value="REDOX-CYCLING DRUG-SENSING TRANSCRIPTIONAL ACTIVATOR SOXR"/>
    <property type="match status" value="1"/>
</dbReference>
<evidence type="ECO:0000313" key="3">
    <source>
        <dbReference type="EMBL" id="GGK72797.1"/>
    </source>
</evidence>
<dbReference type="PANTHER" id="PTHR30204:SF93">
    <property type="entry name" value="HTH MERR-TYPE DOMAIN-CONTAINING PROTEIN"/>
    <property type="match status" value="1"/>
</dbReference>
<keyword evidence="1" id="KW-0238">DNA-binding</keyword>
<proteinExistence type="predicted"/>
<dbReference type="EMBL" id="BMQD01000010">
    <property type="protein sequence ID" value="GGK72797.1"/>
    <property type="molecule type" value="Genomic_DNA"/>
</dbReference>
<evidence type="ECO:0000313" key="4">
    <source>
        <dbReference type="Proteomes" id="UP000627984"/>
    </source>
</evidence>
<feature type="domain" description="HTH merR-type" evidence="2">
    <location>
        <begin position="1"/>
        <end position="69"/>
    </location>
</feature>
<dbReference type="GO" id="GO:0003700">
    <property type="term" value="F:DNA-binding transcription factor activity"/>
    <property type="evidence" value="ECO:0007669"/>
    <property type="project" value="InterPro"/>
</dbReference>
<dbReference type="InterPro" id="IPR000551">
    <property type="entry name" value="MerR-type_HTH_dom"/>
</dbReference>
<evidence type="ECO:0000256" key="1">
    <source>
        <dbReference type="ARBA" id="ARBA00023125"/>
    </source>
</evidence>
<comment type="caution">
    <text evidence="3">The sequence shown here is derived from an EMBL/GenBank/DDBJ whole genome shotgun (WGS) entry which is preliminary data.</text>
</comment>
<gene>
    <name evidence="3" type="ORF">GCM10010126_35250</name>
</gene>
<dbReference type="Gene3D" id="1.10.1660.10">
    <property type="match status" value="1"/>
</dbReference>
<protein>
    <submittedName>
        <fullName evidence="3">MerR family transcriptional regulator</fullName>
    </submittedName>
</protein>
<dbReference type="InterPro" id="IPR009061">
    <property type="entry name" value="DNA-bd_dom_put_sf"/>
</dbReference>
<evidence type="ECO:0000259" key="2">
    <source>
        <dbReference type="PROSITE" id="PS50937"/>
    </source>
</evidence>
<dbReference type="CDD" id="cd00592">
    <property type="entry name" value="HTH_MerR-like"/>
    <property type="match status" value="1"/>
</dbReference>
<reference evidence="3" key="2">
    <citation type="submission" date="2022-09" db="EMBL/GenBank/DDBJ databases">
        <authorList>
            <person name="Sun Q."/>
            <person name="Ohkuma M."/>
        </authorList>
    </citation>
    <scope>NUCLEOTIDE SEQUENCE</scope>
    <source>
        <strain evidence="3">JCM 3093</strain>
    </source>
</reference>
<organism evidence="3 4">
    <name type="scientific">Planomonospora parontospora</name>
    <dbReference type="NCBI Taxonomy" id="58119"/>
    <lineage>
        <taxon>Bacteria</taxon>
        <taxon>Bacillati</taxon>
        <taxon>Actinomycetota</taxon>
        <taxon>Actinomycetes</taxon>
        <taxon>Streptosporangiales</taxon>
        <taxon>Streptosporangiaceae</taxon>
        <taxon>Planomonospora</taxon>
    </lineage>
</organism>
<dbReference type="SUPFAM" id="SSF46955">
    <property type="entry name" value="Putative DNA-binding domain"/>
    <property type="match status" value="1"/>
</dbReference>
<dbReference type="PRINTS" id="PR00040">
    <property type="entry name" value="HTHMERR"/>
</dbReference>
<accession>A0AA37BI58</accession>
<dbReference type="PROSITE" id="PS50937">
    <property type="entry name" value="HTH_MERR_2"/>
    <property type="match status" value="1"/>
</dbReference>
<name>A0AA37BI58_9ACTN</name>
<dbReference type="SMART" id="SM00422">
    <property type="entry name" value="HTH_MERR"/>
    <property type="match status" value="1"/>
</dbReference>
<dbReference type="GO" id="GO:0003677">
    <property type="term" value="F:DNA binding"/>
    <property type="evidence" value="ECO:0007669"/>
    <property type="project" value="UniProtKB-KW"/>
</dbReference>
<reference evidence="3" key="1">
    <citation type="journal article" date="2014" name="Int. J. Syst. Evol. Microbiol.">
        <title>Complete genome sequence of Corynebacterium casei LMG S-19264T (=DSM 44701T), isolated from a smear-ripened cheese.</title>
        <authorList>
            <consortium name="US DOE Joint Genome Institute (JGI-PGF)"/>
            <person name="Walter F."/>
            <person name="Albersmeier A."/>
            <person name="Kalinowski J."/>
            <person name="Ruckert C."/>
        </authorList>
    </citation>
    <scope>NUCLEOTIDE SEQUENCE</scope>
    <source>
        <strain evidence="3">JCM 3093</strain>
    </source>
</reference>
<dbReference type="Pfam" id="PF00376">
    <property type="entry name" value="MerR"/>
    <property type="match status" value="1"/>
</dbReference>
<dbReference type="AlphaFoldDB" id="A0AA37BI58"/>
<dbReference type="RefSeq" id="WP_191895713.1">
    <property type="nucleotide sequence ID" value="NZ_BMQD01000010.1"/>
</dbReference>
<dbReference type="Proteomes" id="UP000627984">
    <property type="component" value="Unassembled WGS sequence"/>
</dbReference>
<sequence>MRIGELAALAGVSTRTVRHYHRLGLLPEPERRANGYRVYGLRAAVTLARIRRLTELGLSLAEVGDALADDRGRDLREILTELDADLARQEQGIRLRRARLAELLTRDSLHPDDPVSPGMAGLLSRLPQAETGMLARERELLALLDTAAGPDTHRLLLETAPDAGRMGKVEDLYRELDALADADPGDPRVPGLAERLADAVPPEMLRSGLLDPALRPADADGGADGEAPAGEQEAFARAFLADLPPAQAEVVRQVMALLADRSAT</sequence>
<dbReference type="InterPro" id="IPR047057">
    <property type="entry name" value="MerR_fam"/>
</dbReference>